<sequence length="267" mass="28950">MGRDNMANFQTHLNVGILVSAAAALSLHMGGLVARSETPALFVLGVAGSLLPDIDSDRSKPIGLLFNVLGASLAFAVTLPLTARLLPLELVALWIGVFLGVRYGLLKLFTRFTVHRGVWHSWLAIAAVSLAATNLAYWLWEHSPEGAWIAGLMVGIGYLTHLTLDEFSSVDLFNSRIKRSFGTALKPASLKYPCSSLGMAAMVVALAWFAPPADGLMQRLDVDPQHTLAVLETQLRDGVHWVADSVRDWWTQLSRSLQAGLPPESRG</sequence>
<dbReference type="Pfam" id="PF04307">
    <property type="entry name" value="YdjM"/>
    <property type="match status" value="1"/>
</dbReference>
<dbReference type="Proteomes" id="UP000001441">
    <property type="component" value="Chromosome"/>
</dbReference>
<proteinExistence type="predicted"/>
<evidence type="ECO:0000313" key="2">
    <source>
        <dbReference type="EMBL" id="ADC61641.1"/>
    </source>
</evidence>
<feature type="transmembrane region" description="Helical" evidence="1">
    <location>
        <begin position="12"/>
        <end position="32"/>
    </location>
</feature>
<dbReference type="HOGENOM" id="CLU_076328_0_0_6"/>
<keyword evidence="1" id="KW-1133">Transmembrane helix</keyword>
<accession>D3RPQ9</accession>
<evidence type="ECO:0000313" key="3">
    <source>
        <dbReference type="Proteomes" id="UP000001441"/>
    </source>
</evidence>
<dbReference type="KEGG" id="alv:Alvin_0692"/>
<keyword evidence="1" id="KW-0472">Membrane</keyword>
<feature type="transmembrane region" description="Helical" evidence="1">
    <location>
        <begin position="188"/>
        <end position="210"/>
    </location>
</feature>
<feature type="transmembrane region" description="Helical" evidence="1">
    <location>
        <begin position="117"/>
        <end position="140"/>
    </location>
</feature>
<keyword evidence="2" id="KW-0378">Hydrolase</keyword>
<dbReference type="AlphaFoldDB" id="D3RPQ9"/>
<organism evidence="2 3">
    <name type="scientific">Allochromatium vinosum (strain ATCC 17899 / DSM 180 / NBRC 103801 / NCIMB 10441 / D)</name>
    <name type="common">Chromatium vinosum</name>
    <dbReference type="NCBI Taxonomy" id="572477"/>
    <lineage>
        <taxon>Bacteria</taxon>
        <taxon>Pseudomonadati</taxon>
        <taxon>Pseudomonadota</taxon>
        <taxon>Gammaproteobacteria</taxon>
        <taxon>Chromatiales</taxon>
        <taxon>Chromatiaceae</taxon>
        <taxon>Allochromatium</taxon>
    </lineage>
</organism>
<dbReference type="eggNOG" id="COG1988">
    <property type="taxonomic scope" value="Bacteria"/>
</dbReference>
<dbReference type="EMBL" id="CP001896">
    <property type="protein sequence ID" value="ADC61641.1"/>
    <property type="molecule type" value="Genomic_DNA"/>
</dbReference>
<keyword evidence="3" id="KW-1185">Reference proteome</keyword>
<dbReference type="STRING" id="572477.Alvin_0692"/>
<name>D3RPQ9_ALLVD</name>
<dbReference type="GO" id="GO:0016787">
    <property type="term" value="F:hydrolase activity"/>
    <property type="evidence" value="ECO:0007669"/>
    <property type="project" value="UniProtKB-KW"/>
</dbReference>
<feature type="transmembrane region" description="Helical" evidence="1">
    <location>
        <begin position="85"/>
        <end position="105"/>
    </location>
</feature>
<evidence type="ECO:0000256" key="1">
    <source>
        <dbReference type="SAM" id="Phobius"/>
    </source>
</evidence>
<keyword evidence="1" id="KW-0812">Transmembrane</keyword>
<protein>
    <submittedName>
        <fullName evidence="2">Membrane-bound metal-dependent hydrolase</fullName>
    </submittedName>
</protein>
<dbReference type="InterPro" id="IPR007404">
    <property type="entry name" value="YdjM-like"/>
</dbReference>
<reference evidence="2 3" key="1">
    <citation type="journal article" date="2011" name="Stand. Genomic Sci.">
        <title>Complete genome sequence of Allochromatium vinosum DSM 180(T).</title>
        <authorList>
            <person name="Weissgerber T."/>
            <person name="Zigann R."/>
            <person name="Bruce D."/>
            <person name="Chang Y.J."/>
            <person name="Detter J.C."/>
            <person name="Han C."/>
            <person name="Hauser L."/>
            <person name="Jeffries C.D."/>
            <person name="Land M."/>
            <person name="Munk A.C."/>
            <person name="Tapia R."/>
            <person name="Dahl C."/>
        </authorList>
    </citation>
    <scope>NUCLEOTIDE SEQUENCE [LARGE SCALE GENOMIC DNA]</scope>
    <source>
        <strain evidence="3">ATCC 17899 / DSM 180 / NBRC 103801 / NCIMB 10441 / D</strain>
    </source>
</reference>
<gene>
    <name evidence="2" type="ordered locus">Alvin_0692</name>
</gene>
<feature type="transmembrane region" description="Helical" evidence="1">
    <location>
        <begin position="146"/>
        <end position="167"/>
    </location>
</feature>